<reference evidence="2 3" key="1">
    <citation type="submission" date="2019-08" db="EMBL/GenBank/DDBJ databases">
        <title>Whole genome of Aphis craccivora.</title>
        <authorList>
            <person name="Voronova N.V."/>
            <person name="Shulinski R.S."/>
            <person name="Bandarenka Y.V."/>
            <person name="Zhorov D.G."/>
            <person name="Warner D."/>
        </authorList>
    </citation>
    <scope>NUCLEOTIDE SEQUENCE [LARGE SCALE GENOMIC DNA]</scope>
    <source>
        <strain evidence="2">180601</strain>
        <tissue evidence="2">Whole Body</tissue>
    </source>
</reference>
<keyword evidence="3" id="KW-1185">Reference proteome</keyword>
<feature type="transmembrane region" description="Helical" evidence="1">
    <location>
        <begin position="44"/>
        <end position="61"/>
    </location>
</feature>
<name>A0A6G0YU93_APHCR</name>
<protein>
    <submittedName>
        <fullName evidence="2">Uncharacterized protein</fullName>
    </submittedName>
</protein>
<keyword evidence="1" id="KW-1133">Transmembrane helix</keyword>
<evidence type="ECO:0000313" key="3">
    <source>
        <dbReference type="Proteomes" id="UP000478052"/>
    </source>
</evidence>
<keyword evidence="1" id="KW-0812">Transmembrane</keyword>
<dbReference type="EMBL" id="VUJU01002443">
    <property type="protein sequence ID" value="KAF0761274.1"/>
    <property type="molecule type" value="Genomic_DNA"/>
</dbReference>
<evidence type="ECO:0000256" key="1">
    <source>
        <dbReference type="SAM" id="Phobius"/>
    </source>
</evidence>
<evidence type="ECO:0000313" key="2">
    <source>
        <dbReference type="EMBL" id="KAF0761274.1"/>
    </source>
</evidence>
<accession>A0A6G0YU93</accession>
<proteinExistence type="predicted"/>
<sequence length="77" mass="8680">MGPLRGHYLKAYSAFGKTTGNIFIIFNTSSISVFYLDSERSEECIDFTMMCVFFLFVSVYTRTCRNNASISNFGGGF</sequence>
<feature type="transmembrane region" description="Helical" evidence="1">
    <location>
        <begin position="20"/>
        <end position="37"/>
    </location>
</feature>
<dbReference type="AlphaFoldDB" id="A0A6G0YU93"/>
<gene>
    <name evidence="2" type="ORF">FWK35_00022224</name>
</gene>
<dbReference type="Proteomes" id="UP000478052">
    <property type="component" value="Unassembled WGS sequence"/>
</dbReference>
<keyword evidence="1" id="KW-0472">Membrane</keyword>
<organism evidence="2 3">
    <name type="scientific">Aphis craccivora</name>
    <name type="common">Cowpea aphid</name>
    <dbReference type="NCBI Taxonomy" id="307492"/>
    <lineage>
        <taxon>Eukaryota</taxon>
        <taxon>Metazoa</taxon>
        <taxon>Ecdysozoa</taxon>
        <taxon>Arthropoda</taxon>
        <taxon>Hexapoda</taxon>
        <taxon>Insecta</taxon>
        <taxon>Pterygota</taxon>
        <taxon>Neoptera</taxon>
        <taxon>Paraneoptera</taxon>
        <taxon>Hemiptera</taxon>
        <taxon>Sternorrhyncha</taxon>
        <taxon>Aphidomorpha</taxon>
        <taxon>Aphidoidea</taxon>
        <taxon>Aphididae</taxon>
        <taxon>Aphidini</taxon>
        <taxon>Aphis</taxon>
        <taxon>Aphis</taxon>
    </lineage>
</organism>
<comment type="caution">
    <text evidence="2">The sequence shown here is derived from an EMBL/GenBank/DDBJ whole genome shotgun (WGS) entry which is preliminary data.</text>
</comment>